<evidence type="ECO:0000313" key="5">
    <source>
        <dbReference type="Proteomes" id="UP000449193"/>
    </source>
</evidence>
<dbReference type="Gene3D" id="3.90.1150.10">
    <property type="entry name" value="Aspartate Aminotransferase, domain 1"/>
    <property type="match status" value="1"/>
</dbReference>
<dbReference type="Pfam" id="PF01041">
    <property type="entry name" value="DegT_DnrJ_EryC1"/>
    <property type="match status" value="1"/>
</dbReference>
<gene>
    <name evidence="4" type="ORF">GMD52_00815</name>
</gene>
<reference evidence="4 5" key="1">
    <citation type="journal article" date="2019" name="Nat. Med.">
        <title>A library of human gut bacterial isolates paired with longitudinal multiomics data enables mechanistic microbiome research.</title>
        <authorList>
            <person name="Poyet M."/>
            <person name="Groussin M."/>
            <person name="Gibbons S.M."/>
            <person name="Avila-Pacheco J."/>
            <person name="Jiang X."/>
            <person name="Kearney S.M."/>
            <person name="Perrotta A.R."/>
            <person name="Berdy B."/>
            <person name="Zhao S."/>
            <person name="Lieberman T.D."/>
            <person name="Swanson P.K."/>
            <person name="Smith M."/>
            <person name="Roesemann S."/>
            <person name="Alexander J.E."/>
            <person name="Rich S.A."/>
            <person name="Livny J."/>
            <person name="Vlamakis H."/>
            <person name="Clish C."/>
            <person name="Bullock K."/>
            <person name="Deik A."/>
            <person name="Scott J."/>
            <person name="Pierce K.A."/>
            <person name="Xavier R.J."/>
            <person name="Alm E.J."/>
        </authorList>
    </citation>
    <scope>NUCLEOTIDE SEQUENCE [LARGE SCALE GENOMIC DNA]</scope>
    <source>
        <strain evidence="4 5">BIOML-A7</strain>
    </source>
</reference>
<dbReference type="InterPro" id="IPR000653">
    <property type="entry name" value="DegT/StrS_aminotransferase"/>
</dbReference>
<sequence length="454" mass="51172">MKAEEQMLPGFQMAGFIKDVIYLCLNPSTETGHFKIKESFQEGMNMPQAKLSDPSGRGKAEGFKVIFPMMQHPYTEAEIQAVVDVMRNAEGQTQGKYLEKFEKDFAAFVGAKYAFGVNNCTNALKLAAIFCHIQPGDEVIVPAYTYCASAIPFGDLGAHIVWADINKDTWTIDPDDFERKITPKTKAVVAVHLLGIPCDMKRIVAIARRHGIKVVEDCAQALDCRIDGQHVGTFGDFGCFSFHAAKTMTTLGEGGMFVCSDDQVAHNVPGIRHNGLCAFQGERERYWVPAMSNVDEFLEDRWPQNFCLGEAQCALGSEQLKSVIANNEILIEQDRKIREWLKDVPEITFPGIVEGGRYVVHQYIMHYDGSKYGKNRNDLLDLLTQKYGVRAIVQYYPLYRYPLFQKKGCGAYDCPVLDAWWDNSFSFPWWCGIDDESMRIMCEGLIHAVKDLRG</sequence>
<name>A0A6I3Q562_9FIRM</name>
<accession>A0A6I3Q562</accession>
<feature type="active site" description="Proton acceptor" evidence="1">
    <location>
        <position position="246"/>
    </location>
</feature>
<organism evidence="4 5">
    <name type="scientific">Ruthenibacterium lactatiformans</name>
    <dbReference type="NCBI Taxonomy" id="1550024"/>
    <lineage>
        <taxon>Bacteria</taxon>
        <taxon>Bacillati</taxon>
        <taxon>Bacillota</taxon>
        <taxon>Clostridia</taxon>
        <taxon>Eubacteriales</taxon>
        <taxon>Oscillospiraceae</taxon>
        <taxon>Ruthenibacterium</taxon>
    </lineage>
</organism>
<evidence type="ECO:0000256" key="1">
    <source>
        <dbReference type="PIRSR" id="PIRSR000390-1"/>
    </source>
</evidence>
<dbReference type="InterPro" id="IPR015424">
    <property type="entry name" value="PyrdxlP-dep_Trfase"/>
</dbReference>
<dbReference type="PANTHER" id="PTHR30244:SF34">
    <property type="entry name" value="DTDP-4-AMINO-4,6-DIDEOXYGALACTOSE TRANSAMINASE"/>
    <property type="match status" value="1"/>
</dbReference>
<dbReference type="PIRSF" id="PIRSF000390">
    <property type="entry name" value="PLP_StrS"/>
    <property type="match status" value="1"/>
</dbReference>
<evidence type="ECO:0000313" key="4">
    <source>
        <dbReference type="EMBL" id="MTS50083.1"/>
    </source>
</evidence>
<dbReference type="AlphaFoldDB" id="A0A6I3Q562"/>
<keyword evidence="2 3" id="KW-0663">Pyridoxal phosphate</keyword>
<protein>
    <submittedName>
        <fullName evidence="4">Aminotransferase class V-fold PLP-dependent enzyme</fullName>
    </submittedName>
</protein>
<dbReference type="InterPro" id="IPR015422">
    <property type="entry name" value="PyrdxlP-dep_Trfase_small"/>
</dbReference>
<dbReference type="GO" id="GO:0008483">
    <property type="term" value="F:transaminase activity"/>
    <property type="evidence" value="ECO:0007669"/>
    <property type="project" value="UniProtKB-KW"/>
</dbReference>
<keyword evidence="4" id="KW-0032">Aminotransferase</keyword>
<evidence type="ECO:0000256" key="2">
    <source>
        <dbReference type="PIRSR" id="PIRSR000390-2"/>
    </source>
</evidence>
<dbReference type="InterPro" id="IPR015421">
    <property type="entry name" value="PyrdxlP-dep_Trfase_major"/>
</dbReference>
<proteinExistence type="inferred from homology"/>
<dbReference type="Gene3D" id="3.40.640.10">
    <property type="entry name" value="Type I PLP-dependent aspartate aminotransferase-like (Major domain)"/>
    <property type="match status" value="1"/>
</dbReference>
<keyword evidence="4" id="KW-0808">Transferase</keyword>
<comment type="similarity">
    <text evidence="3">Belongs to the DegT/DnrJ/EryC1 family.</text>
</comment>
<comment type="caution">
    <text evidence="4">The sequence shown here is derived from an EMBL/GenBank/DDBJ whole genome shotgun (WGS) entry which is preliminary data.</text>
</comment>
<dbReference type="GO" id="GO:0030170">
    <property type="term" value="F:pyridoxal phosphate binding"/>
    <property type="evidence" value="ECO:0007669"/>
    <property type="project" value="TreeGrafter"/>
</dbReference>
<dbReference type="SUPFAM" id="SSF53383">
    <property type="entry name" value="PLP-dependent transferases"/>
    <property type="match status" value="1"/>
</dbReference>
<dbReference type="GO" id="GO:0000271">
    <property type="term" value="P:polysaccharide biosynthetic process"/>
    <property type="evidence" value="ECO:0007669"/>
    <property type="project" value="TreeGrafter"/>
</dbReference>
<dbReference type="Proteomes" id="UP000449193">
    <property type="component" value="Unassembled WGS sequence"/>
</dbReference>
<dbReference type="CDD" id="cd00616">
    <property type="entry name" value="AHBA_syn"/>
    <property type="match status" value="1"/>
</dbReference>
<dbReference type="PANTHER" id="PTHR30244">
    <property type="entry name" value="TRANSAMINASE"/>
    <property type="match status" value="1"/>
</dbReference>
<evidence type="ECO:0000256" key="3">
    <source>
        <dbReference type="RuleBase" id="RU004508"/>
    </source>
</evidence>
<dbReference type="EMBL" id="WMZR01000001">
    <property type="protein sequence ID" value="MTS50083.1"/>
    <property type="molecule type" value="Genomic_DNA"/>
</dbReference>
<feature type="modified residue" description="N6-(pyridoxal phosphate)lysine" evidence="2">
    <location>
        <position position="246"/>
    </location>
</feature>